<keyword evidence="2 7" id="KW-0813">Transport</keyword>
<dbReference type="InterPro" id="IPR035906">
    <property type="entry name" value="MetI-like_sf"/>
</dbReference>
<comment type="caution">
    <text evidence="9">The sequence shown here is derived from an EMBL/GenBank/DDBJ whole genome shotgun (WGS) entry which is preliminary data.</text>
</comment>
<accession>A0ABD6BPP8</accession>
<feature type="domain" description="ABC transmembrane type-1" evidence="8">
    <location>
        <begin position="53"/>
        <end position="235"/>
    </location>
</feature>
<evidence type="ECO:0000256" key="1">
    <source>
        <dbReference type="ARBA" id="ARBA00004651"/>
    </source>
</evidence>
<feature type="transmembrane region" description="Helical" evidence="7">
    <location>
        <begin position="482"/>
        <end position="504"/>
    </location>
</feature>
<evidence type="ECO:0000259" key="8">
    <source>
        <dbReference type="PROSITE" id="PS50928"/>
    </source>
</evidence>
<dbReference type="Proteomes" id="UP001597139">
    <property type="component" value="Unassembled WGS sequence"/>
</dbReference>
<gene>
    <name evidence="9" type="ORF">ACFSAU_06355</name>
</gene>
<feature type="transmembrane region" description="Helical" evidence="7">
    <location>
        <begin position="269"/>
        <end position="286"/>
    </location>
</feature>
<feature type="transmembrane region" description="Helical" evidence="7">
    <location>
        <begin position="40"/>
        <end position="59"/>
    </location>
</feature>
<keyword evidence="3" id="KW-1003">Cell membrane</keyword>
<feature type="transmembrane region" description="Helical" evidence="7">
    <location>
        <begin position="326"/>
        <end position="350"/>
    </location>
</feature>
<dbReference type="CDD" id="cd06261">
    <property type="entry name" value="TM_PBP2"/>
    <property type="match status" value="1"/>
</dbReference>
<dbReference type="PANTHER" id="PTHR30151:SF20">
    <property type="entry name" value="ABC TRANSPORTER PERMEASE PROTEIN HI_0355-RELATED"/>
    <property type="match status" value="1"/>
</dbReference>
<dbReference type="RefSeq" id="WP_379821582.1">
    <property type="nucleotide sequence ID" value="NZ_JBHUCZ010000002.1"/>
</dbReference>
<evidence type="ECO:0000256" key="6">
    <source>
        <dbReference type="ARBA" id="ARBA00023136"/>
    </source>
</evidence>
<proteinExistence type="inferred from homology"/>
<feature type="transmembrane region" description="Helical" evidence="7">
    <location>
        <begin position="298"/>
        <end position="320"/>
    </location>
</feature>
<feature type="transmembrane region" description="Helical" evidence="7">
    <location>
        <begin position="123"/>
        <end position="142"/>
    </location>
</feature>
<evidence type="ECO:0000256" key="7">
    <source>
        <dbReference type="RuleBase" id="RU363032"/>
    </source>
</evidence>
<keyword evidence="6 7" id="KW-0472">Membrane</keyword>
<feature type="transmembrane region" description="Helical" evidence="7">
    <location>
        <begin position="219"/>
        <end position="237"/>
    </location>
</feature>
<keyword evidence="5 7" id="KW-1133">Transmembrane helix</keyword>
<keyword evidence="4 7" id="KW-0812">Transmembrane</keyword>
<feature type="transmembrane region" description="Helical" evidence="7">
    <location>
        <begin position="362"/>
        <end position="380"/>
    </location>
</feature>
<protein>
    <submittedName>
        <fullName evidence="9">ABC transporter permease</fullName>
    </submittedName>
</protein>
<evidence type="ECO:0000256" key="5">
    <source>
        <dbReference type="ARBA" id="ARBA00022989"/>
    </source>
</evidence>
<dbReference type="Pfam" id="PF00528">
    <property type="entry name" value="BPD_transp_1"/>
    <property type="match status" value="2"/>
</dbReference>
<feature type="transmembrane region" description="Helical" evidence="7">
    <location>
        <begin position="66"/>
        <end position="87"/>
    </location>
</feature>
<evidence type="ECO:0000313" key="10">
    <source>
        <dbReference type="Proteomes" id="UP001597139"/>
    </source>
</evidence>
<feature type="transmembrane region" description="Helical" evidence="7">
    <location>
        <begin position="175"/>
        <end position="198"/>
    </location>
</feature>
<dbReference type="GO" id="GO:0005886">
    <property type="term" value="C:plasma membrane"/>
    <property type="evidence" value="ECO:0007669"/>
    <property type="project" value="UniProtKB-SubCell"/>
</dbReference>
<feature type="transmembrane region" description="Helical" evidence="7">
    <location>
        <begin position="442"/>
        <end position="462"/>
    </location>
</feature>
<dbReference type="Gene3D" id="1.10.3720.10">
    <property type="entry name" value="MetI-like"/>
    <property type="match status" value="2"/>
</dbReference>
<comment type="subcellular location">
    <subcellularLocation>
        <location evidence="1 7">Cell membrane</location>
        <topology evidence="1 7">Multi-pass membrane protein</topology>
    </subcellularLocation>
</comment>
<reference evidence="9 10" key="1">
    <citation type="journal article" date="2019" name="Int. J. Syst. Evol. Microbiol.">
        <title>The Global Catalogue of Microorganisms (GCM) 10K type strain sequencing project: providing services to taxonomists for standard genome sequencing and annotation.</title>
        <authorList>
            <consortium name="The Broad Institute Genomics Platform"/>
            <consortium name="The Broad Institute Genome Sequencing Center for Infectious Disease"/>
            <person name="Wu L."/>
            <person name="Ma J."/>
        </authorList>
    </citation>
    <scope>NUCLEOTIDE SEQUENCE [LARGE SCALE GENOMIC DNA]</scope>
    <source>
        <strain evidence="9 10">CGMCC 1.12859</strain>
    </source>
</reference>
<dbReference type="AlphaFoldDB" id="A0ABD6BPP8"/>
<sequence length="510" mass="51507">MSRWSSGGLLALASVATALVLWTGAAAVLGLPDLLLPSPVAVAAAFGANAHSIAASVAYTAAEVAVGWTIGVTVGVALAAAIALSPAASRLGYPFLVVVRLVPVVVFLPVLVLVLGPTAASRAAIAVLVTFFPVTLATIEGLRSTDGDRLATLSVVGASRWQQLRYVRLPDALPALFTGLTVSAPIAVQTVVLAEFLVGNRGIGAALQATAARFETALLFAYVLVLIGLGIALFGLLRTVESAVRWDAAAAGVADGGGTVTADLPGNPATTAVVAAAPFGVGALVWQVASGAFPRDLALFLPAPLAVGRTLLDAAGLFVGAGTATLLTFTIGWGGGSLLGLAVGAVVGLAPRLRGLLGSHVVAARSVPDVAVVPLFLVWFRVGPTTAALLVAVAAVFPVALAAADGAGRLPARQYDLLRSVGAPRHRVLVARARYALPQLFAGLKLSVVGGFTATVIAEWFLTSDGLGVLLLQGMTDTNPELTYAAALALAALGMALYGVVAGVQRRLTW</sequence>
<evidence type="ECO:0000313" key="9">
    <source>
        <dbReference type="EMBL" id="MFD1567108.1"/>
    </source>
</evidence>
<dbReference type="PANTHER" id="PTHR30151">
    <property type="entry name" value="ALKANE SULFONATE ABC TRANSPORTER-RELATED, MEMBRANE SUBUNIT"/>
    <property type="match status" value="1"/>
</dbReference>
<feature type="domain" description="ABC transmembrane type-1" evidence="8">
    <location>
        <begin position="322"/>
        <end position="501"/>
    </location>
</feature>
<comment type="similarity">
    <text evidence="7">Belongs to the binding-protein-dependent transport system permease family.</text>
</comment>
<name>A0ABD6BPP8_9EURY</name>
<keyword evidence="10" id="KW-1185">Reference proteome</keyword>
<dbReference type="SUPFAM" id="SSF161098">
    <property type="entry name" value="MetI-like"/>
    <property type="match status" value="2"/>
</dbReference>
<dbReference type="EMBL" id="JBHUCZ010000002">
    <property type="protein sequence ID" value="MFD1567108.1"/>
    <property type="molecule type" value="Genomic_DNA"/>
</dbReference>
<evidence type="ECO:0000256" key="3">
    <source>
        <dbReference type="ARBA" id="ARBA00022475"/>
    </source>
</evidence>
<evidence type="ECO:0000256" key="2">
    <source>
        <dbReference type="ARBA" id="ARBA00022448"/>
    </source>
</evidence>
<feature type="transmembrane region" description="Helical" evidence="7">
    <location>
        <begin position="386"/>
        <end position="404"/>
    </location>
</feature>
<organism evidence="9 10">
    <name type="scientific">Halolamina litorea</name>
    <dbReference type="NCBI Taxonomy" id="1515593"/>
    <lineage>
        <taxon>Archaea</taxon>
        <taxon>Methanobacteriati</taxon>
        <taxon>Methanobacteriota</taxon>
        <taxon>Stenosarchaea group</taxon>
        <taxon>Halobacteria</taxon>
        <taxon>Halobacteriales</taxon>
        <taxon>Haloferacaceae</taxon>
    </lineage>
</organism>
<feature type="transmembrane region" description="Helical" evidence="7">
    <location>
        <begin position="93"/>
        <end position="116"/>
    </location>
</feature>
<dbReference type="PROSITE" id="PS50928">
    <property type="entry name" value="ABC_TM1"/>
    <property type="match status" value="2"/>
</dbReference>
<evidence type="ECO:0000256" key="4">
    <source>
        <dbReference type="ARBA" id="ARBA00022692"/>
    </source>
</evidence>
<dbReference type="InterPro" id="IPR000515">
    <property type="entry name" value="MetI-like"/>
</dbReference>